<dbReference type="PROSITE" id="PS51450">
    <property type="entry name" value="LRR"/>
    <property type="match status" value="2"/>
</dbReference>
<comment type="caution">
    <text evidence="8">The sequence shown here is derived from an EMBL/GenBank/DDBJ whole genome shotgun (WGS) entry which is preliminary data.</text>
</comment>
<keyword evidence="6" id="KW-0175">Coiled coil</keyword>
<protein>
    <submittedName>
        <fullName evidence="8">Leucine rich repeat-containing protein</fullName>
    </submittedName>
</protein>
<feature type="compositionally biased region" description="Polar residues" evidence="7">
    <location>
        <begin position="426"/>
        <end position="457"/>
    </location>
</feature>
<feature type="compositionally biased region" description="Low complexity" evidence="7">
    <location>
        <begin position="614"/>
        <end position="625"/>
    </location>
</feature>
<proteinExistence type="predicted"/>
<feature type="compositionally biased region" description="Acidic residues" evidence="7">
    <location>
        <begin position="705"/>
        <end position="720"/>
    </location>
</feature>
<comment type="subcellular location">
    <subcellularLocation>
        <location evidence="1">Cell projection</location>
        <location evidence="1">Cilium</location>
    </subcellularLocation>
</comment>
<feature type="region of interest" description="Disordered" evidence="7">
    <location>
        <begin position="388"/>
        <end position="476"/>
    </location>
</feature>
<feature type="compositionally biased region" description="Basic and acidic residues" evidence="7">
    <location>
        <begin position="39"/>
        <end position="48"/>
    </location>
</feature>
<feature type="compositionally biased region" description="Low complexity" evidence="7">
    <location>
        <begin position="1067"/>
        <end position="1094"/>
    </location>
</feature>
<sequence>MAGSEVAQSSEDEGKPRMPTSLDEALEFEESEMESGFEPSEKSDEKTSHPTRVLWPVSQTKEATASPLSPVGGSSNADSQQRTLKPGNGTSGADGFASSSPSGVESKDYAKLLFPELSVLENGDTCVDFSDDGDEKERPLSESTVQKLIGDEKPEEVEILVARGQKLTTLDRAKGACDWQVFKTLSTLSLSHNKLTDITPLLVLAPTLADVNLSFNRITDISPIFACKALRRLWAAHNHVRCIRGIRNCQGLEILNLFQNCLRSPFSSLVNELSHLPGLLELDLDANPFLSASPSDSDHSFQDSPPLGRTALRSDQNGQAETSAHPDAKTQPASSVSTVSFSLQDSKNKLDLLLQCCPTLRLLGGVPVSRLKPPTQILSAFKDLACSSKRSRDPSEGEPHSTDLHSSPCSLRDGFLPGSPAKCLRTAQSTHPPLSSDASSPRARGSSQEASSPTGSLKTELGDERDSAGDAFGSGHEEDMLWDEAPEEAEQPSLASLKRTVKLLKQENRNMYDLMEENARLRMQLRLGSFRLPASARRKVPLLAPHNLLVTTPAFSGPGLRCFSARDVESSEMKVKTSVAEEAFAVKLSQPRPNTAMPSFLPAADCSNDERESSSPSHPRPSAGSTAASVESPLLPRKALGRQVSCESRQKAEVCFRSVDVPDVARSTLPLMGEEGEGLKCGSTDGAGDEGDEEKGRARMRGSLEDEGESKENAQGEEEDSRAAQEAREAEADMLRWENGVLRKRLERLVAYVELLRVDLDASRKTRKPTNASSENPQASTFPKSSGNPRHSFSASAPLNKSKCALTMLTPSPHSPSALLSARDVETRFPDAEAPSLSLNDDEFSPSSLFSLLVDPPVTKAASRASKASLALARTEADRAARGCTQSEKQWLDATQKTDGEKQHTYLTAYRQAAGEEAELNSLQTRPTGDSGEGNAENGAEGEEEEEQVPEKREDSEFGALIGEEGSDADLEALLKRNEENLKALRRDLRETEEMLSRPASATSSTPLRFHPEFSFSSPSTVLDDDPPRQPPASSQRPPPLPRPATKQSATKSIKLDKGASPSPFASRSLHSTNSSNSCLSSQSSRPSLSPLTSFACPQSTRPPTKSQSAEAATRAALSMRLARRFGPPATAGEKKGGKKEEKKEEKKATTALLSSRLASSLPSAGGRGQKSSCLLVSENPLPRPKSPQRRTKASPAPTVTDRMRERSSGKELPRRESEESRPSAGSFSRQPPGLQGDTNALKQKQRVYPPLPADALPPPHSLASLLSKRFVTEPAAQRESGTPCSPSQRIDQPADAR</sequence>
<dbReference type="VEuPathDB" id="ToxoDB:TGMAS_248240"/>
<feature type="region of interest" description="Disordered" evidence="7">
    <location>
        <begin position="669"/>
        <end position="727"/>
    </location>
</feature>
<feature type="region of interest" description="Disordered" evidence="7">
    <location>
        <begin position="993"/>
        <end position="1298"/>
    </location>
</feature>
<evidence type="ECO:0000256" key="1">
    <source>
        <dbReference type="ARBA" id="ARBA00004138"/>
    </source>
</evidence>
<feature type="compositionally biased region" description="Basic and acidic residues" evidence="7">
    <location>
        <begin position="1133"/>
        <end position="1149"/>
    </location>
</feature>
<feature type="region of interest" description="Disordered" evidence="7">
    <location>
        <begin position="590"/>
        <end position="636"/>
    </location>
</feature>
<feature type="compositionally biased region" description="Polar residues" evidence="7">
    <location>
        <begin position="1280"/>
        <end position="1291"/>
    </location>
</feature>
<reference evidence="8 9" key="1">
    <citation type="submission" date="2014-04" db="EMBL/GenBank/DDBJ databases">
        <authorList>
            <person name="Sibley D."/>
            <person name="Venepally P."/>
            <person name="Karamycheva S."/>
            <person name="Hadjithomas M."/>
            <person name="Khan A."/>
            <person name="Brunk B."/>
            <person name="Roos D."/>
            <person name="Caler E."/>
            <person name="Lorenzi H."/>
        </authorList>
    </citation>
    <scope>NUCLEOTIDE SEQUENCE [LARGE SCALE GENOMIC DNA]</scope>
    <source>
        <strain evidence="8 9">MAS</strain>
    </source>
</reference>
<keyword evidence="5" id="KW-0966">Cell projection</keyword>
<dbReference type="SUPFAM" id="SSF52075">
    <property type="entry name" value="Outer arm dynein light chain 1"/>
    <property type="match status" value="1"/>
</dbReference>
<dbReference type="PANTHER" id="PTHR45973">
    <property type="entry name" value="PROTEIN PHOSPHATASE 1 REGULATORY SUBUNIT SDS22-RELATED"/>
    <property type="match status" value="1"/>
</dbReference>
<keyword evidence="4" id="KW-0969">Cilium</keyword>
<feature type="coiled-coil region" evidence="6">
    <location>
        <begin position="494"/>
        <end position="524"/>
    </location>
</feature>
<dbReference type="EMBL" id="AEXC02000713">
    <property type="protein sequence ID" value="KFH15997.1"/>
    <property type="molecule type" value="Genomic_DNA"/>
</dbReference>
<keyword evidence="3" id="KW-0677">Repeat</keyword>
<feature type="compositionally biased region" description="Polar residues" evidence="7">
    <location>
        <begin position="313"/>
        <end position="322"/>
    </location>
</feature>
<evidence type="ECO:0000313" key="8">
    <source>
        <dbReference type="EMBL" id="KFH15997.1"/>
    </source>
</evidence>
<dbReference type="InterPro" id="IPR001611">
    <property type="entry name" value="Leu-rich_rpt"/>
</dbReference>
<name>A0A086QTR5_TOXGO</name>
<evidence type="ECO:0000256" key="7">
    <source>
        <dbReference type="SAM" id="MobiDB-lite"/>
    </source>
</evidence>
<evidence type="ECO:0000256" key="2">
    <source>
        <dbReference type="ARBA" id="ARBA00022614"/>
    </source>
</evidence>
<evidence type="ECO:0000256" key="4">
    <source>
        <dbReference type="ARBA" id="ARBA00023069"/>
    </source>
</evidence>
<feature type="region of interest" description="Disordered" evidence="7">
    <location>
        <begin position="293"/>
        <end position="336"/>
    </location>
</feature>
<feature type="compositionally biased region" description="Acidic residues" evidence="7">
    <location>
        <begin position="24"/>
        <end position="35"/>
    </location>
</feature>
<keyword evidence="2" id="KW-0433">Leucine-rich repeat</keyword>
<dbReference type="InterPro" id="IPR050576">
    <property type="entry name" value="Cilia_flagella_integrity"/>
</dbReference>
<feature type="compositionally biased region" description="Pro residues" evidence="7">
    <location>
        <begin position="1250"/>
        <end position="1261"/>
    </location>
</feature>
<feature type="compositionally biased region" description="Polar residues" evidence="7">
    <location>
        <begin position="57"/>
        <end position="83"/>
    </location>
</feature>
<evidence type="ECO:0000313" key="9">
    <source>
        <dbReference type="Proteomes" id="UP000028821"/>
    </source>
</evidence>
<accession>A0A086QTR5</accession>
<dbReference type="InterPro" id="IPR032675">
    <property type="entry name" value="LRR_dom_sf"/>
</dbReference>
<feature type="region of interest" description="Disordered" evidence="7">
    <location>
        <begin position="764"/>
        <end position="796"/>
    </location>
</feature>
<feature type="region of interest" description="Disordered" evidence="7">
    <location>
        <begin position="920"/>
        <end position="974"/>
    </location>
</feature>
<dbReference type="Proteomes" id="UP000028821">
    <property type="component" value="Unassembled WGS sequence"/>
</dbReference>
<evidence type="ECO:0000256" key="5">
    <source>
        <dbReference type="ARBA" id="ARBA00023273"/>
    </source>
</evidence>
<dbReference type="Gene3D" id="3.80.10.10">
    <property type="entry name" value="Ribonuclease Inhibitor"/>
    <property type="match status" value="1"/>
</dbReference>
<feature type="region of interest" description="Disordered" evidence="7">
    <location>
        <begin position="1"/>
        <end position="103"/>
    </location>
</feature>
<feature type="compositionally biased region" description="Low complexity" evidence="7">
    <location>
        <begin position="1150"/>
        <end position="1165"/>
    </location>
</feature>
<evidence type="ECO:0000256" key="6">
    <source>
        <dbReference type="SAM" id="Coils"/>
    </source>
</evidence>
<evidence type="ECO:0000256" key="3">
    <source>
        <dbReference type="ARBA" id="ARBA00022737"/>
    </source>
</evidence>
<gene>
    <name evidence="8" type="ORF">TGMAS_248240</name>
</gene>
<feature type="compositionally biased region" description="Polar residues" evidence="7">
    <location>
        <begin position="1096"/>
        <end position="1111"/>
    </location>
</feature>
<feature type="compositionally biased region" description="Basic and acidic residues" evidence="7">
    <location>
        <begin position="1202"/>
        <end position="1222"/>
    </location>
</feature>
<dbReference type="OrthoDB" id="449539at2759"/>
<dbReference type="PANTHER" id="PTHR45973:SF9">
    <property type="entry name" value="LEUCINE-RICH REPEAT-CONTAINING PROTEIN 46"/>
    <property type="match status" value="1"/>
</dbReference>
<organism evidence="8 9">
    <name type="scientific">Toxoplasma gondii MAS</name>
    <dbReference type="NCBI Taxonomy" id="943118"/>
    <lineage>
        <taxon>Eukaryota</taxon>
        <taxon>Sar</taxon>
        <taxon>Alveolata</taxon>
        <taxon>Apicomplexa</taxon>
        <taxon>Conoidasida</taxon>
        <taxon>Coccidia</taxon>
        <taxon>Eucoccidiorida</taxon>
        <taxon>Eimeriorina</taxon>
        <taxon>Sarcocystidae</taxon>
        <taxon>Toxoplasma</taxon>
    </lineage>
</organism>
<feature type="compositionally biased region" description="Polar residues" evidence="7">
    <location>
        <begin position="769"/>
        <end position="796"/>
    </location>
</feature>
<feature type="compositionally biased region" description="Basic and acidic residues" evidence="7">
    <location>
        <begin position="390"/>
        <end position="403"/>
    </location>
</feature>